<name>A0A7J0H8N8_9ERIC</name>
<feature type="region of interest" description="Disordered" evidence="1">
    <location>
        <begin position="162"/>
        <end position="231"/>
    </location>
</feature>
<dbReference type="Proteomes" id="UP000585474">
    <property type="component" value="Unassembled WGS sequence"/>
</dbReference>
<reference evidence="2 3" key="1">
    <citation type="submission" date="2019-07" db="EMBL/GenBank/DDBJ databases">
        <title>De Novo Assembly of kiwifruit Actinidia rufa.</title>
        <authorList>
            <person name="Sugita-Konishi S."/>
            <person name="Sato K."/>
            <person name="Mori E."/>
            <person name="Abe Y."/>
            <person name="Kisaki G."/>
            <person name="Hamano K."/>
            <person name="Suezawa K."/>
            <person name="Otani M."/>
            <person name="Fukuda T."/>
            <person name="Manabe T."/>
            <person name="Gomi K."/>
            <person name="Tabuchi M."/>
            <person name="Akimitsu K."/>
            <person name="Kataoka I."/>
        </authorList>
    </citation>
    <scope>NUCLEOTIDE SEQUENCE [LARGE SCALE GENOMIC DNA]</scope>
    <source>
        <strain evidence="3">cv. Fuchu</strain>
    </source>
</reference>
<keyword evidence="3" id="KW-1185">Reference proteome</keyword>
<comment type="caution">
    <text evidence="2">The sequence shown here is derived from an EMBL/GenBank/DDBJ whole genome shotgun (WGS) entry which is preliminary data.</text>
</comment>
<evidence type="ECO:0000256" key="1">
    <source>
        <dbReference type="SAM" id="MobiDB-lite"/>
    </source>
</evidence>
<accession>A0A7J0H8N8</accession>
<gene>
    <name evidence="2" type="ORF">Acr_28g0001670</name>
</gene>
<feature type="compositionally biased region" description="Polar residues" evidence="1">
    <location>
        <begin position="171"/>
        <end position="180"/>
    </location>
</feature>
<protein>
    <submittedName>
        <fullName evidence="2">Uncharacterized protein</fullName>
    </submittedName>
</protein>
<dbReference type="AlphaFoldDB" id="A0A7J0H8N8"/>
<evidence type="ECO:0000313" key="3">
    <source>
        <dbReference type="Proteomes" id="UP000585474"/>
    </source>
</evidence>
<sequence length="297" mass="33620">MQTEMEALRQVLVANILKMPALRADKVSFEVWAVRQEALPRGGSRSKQALSYCDETENAIIRLWLQAGEEFHRDEPGPLGPRRRNNSFRDADPIHARDRWNGTFGEVQPPPNVHDVFPSNLDNLGLKWFENLPSGSIGELPPIIQIIRCSVCHQHKGAEGRELPPYAAKGQKQNTLQLQQEAERAKGTSFRGDSSFKRRKDSAEEHEEREKADNALEEDLPIGSPHDPELENRIRMEIRIVKQMNEVLSVQPEAKKSRQGLTEPRSMTFTKADVRRSRIGSAPQKRYLGHPSAGPCL</sequence>
<dbReference type="EMBL" id="BJWL01000028">
    <property type="protein sequence ID" value="GFZ19462.1"/>
    <property type="molecule type" value="Genomic_DNA"/>
</dbReference>
<proteinExistence type="predicted"/>
<feature type="compositionally biased region" description="Basic and acidic residues" evidence="1">
    <location>
        <begin position="201"/>
        <end position="214"/>
    </location>
</feature>
<evidence type="ECO:0000313" key="2">
    <source>
        <dbReference type="EMBL" id="GFZ19462.1"/>
    </source>
</evidence>
<organism evidence="2 3">
    <name type="scientific">Actinidia rufa</name>
    <dbReference type="NCBI Taxonomy" id="165716"/>
    <lineage>
        <taxon>Eukaryota</taxon>
        <taxon>Viridiplantae</taxon>
        <taxon>Streptophyta</taxon>
        <taxon>Embryophyta</taxon>
        <taxon>Tracheophyta</taxon>
        <taxon>Spermatophyta</taxon>
        <taxon>Magnoliopsida</taxon>
        <taxon>eudicotyledons</taxon>
        <taxon>Gunneridae</taxon>
        <taxon>Pentapetalae</taxon>
        <taxon>asterids</taxon>
        <taxon>Ericales</taxon>
        <taxon>Actinidiaceae</taxon>
        <taxon>Actinidia</taxon>
    </lineage>
</organism>
<feature type="region of interest" description="Disordered" evidence="1">
    <location>
        <begin position="268"/>
        <end position="297"/>
    </location>
</feature>